<dbReference type="RefSeq" id="WP_164904137.1">
    <property type="nucleotide sequence ID" value="NZ_SAUN01000001.1"/>
</dbReference>
<keyword evidence="2" id="KW-1185">Reference proteome</keyword>
<organism evidence="1 2">
    <name type="scientific">Nonomuraea polychroma</name>
    <dbReference type="NCBI Taxonomy" id="46176"/>
    <lineage>
        <taxon>Bacteria</taxon>
        <taxon>Bacillati</taxon>
        <taxon>Actinomycetota</taxon>
        <taxon>Actinomycetes</taxon>
        <taxon>Streptosporangiales</taxon>
        <taxon>Streptosporangiaceae</taxon>
        <taxon>Nonomuraea</taxon>
    </lineage>
</organism>
<dbReference type="Proteomes" id="UP000284824">
    <property type="component" value="Unassembled WGS sequence"/>
</dbReference>
<reference evidence="1 2" key="1">
    <citation type="submission" date="2019-01" db="EMBL/GenBank/DDBJ databases">
        <title>Sequencing the genomes of 1000 actinobacteria strains.</title>
        <authorList>
            <person name="Klenk H.-P."/>
        </authorList>
    </citation>
    <scope>NUCLEOTIDE SEQUENCE [LARGE SCALE GENOMIC DNA]</scope>
    <source>
        <strain evidence="1 2">DSM 43925</strain>
    </source>
</reference>
<accession>A0A438MNU7</accession>
<evidence type="ECO:0000313" key="1">
    <source>
        <dbReference type="EMBL" id="RVX47165.1"/>
    </source>
</evidence>
<sequence>MPAAIIVAIEDVADESGQQPHSGIASVDRALTALRRVLTTTERIEQRVGLFL</sequence>
<evidence type="ECO:0000313" key="2">
    <source>
        <dbReference type="Proteomes" id="UP000284824"/>
    </source>
</evidence>
<gene>
    <name evidence="1" type="ORF">EDD27_10087</name>
</gene>
<dbReference type="EMBL" id="SAUN01000001">
    <property type="protein sequence ID" value="RVX47165.1"/>
    <property type="molecule type" value="Genomic_DNA"/>
</dbReference>
<proteinExistence type="predicted"/>
<dbReference type="AlphaFoldDB" id="A0A438MNU7"/>
<name>A0A438MNU7_9ACTN</name>
<protein>
    <submittedName>
        <fullName evidence="1">Uncharacterized protein</fullName>
    </submittedName>
</protein>
<comment type="caution">
    <text evidence="1">The sequence shown here is derived from an EMBL/GenBank/DDBJ whole genome shotgun (WGS) entry which is preliminary data.</text>
</comment>